<keyword evidence="2" id="KW-1185">Reference proteome</keyword>
<accession>A0A1G6GGJ5</accession>
<dbReference type="OrthoDB" id="9794241at2"/>
<evidence type="ECO:0000313" key="1">
    <source>
        <dbReference type="EMBL" id="SDB80865.1"/>
    </source>
</evidence>
<dbReference type="Pfam" id="PF09365">
    <property type="entry name" value="DUF2461"/>
    <property type="match status" value="1"/>
</dbReference>
<dbReference type="InterPro" id="IPR015996">
    <property type="entry name" value="UCP028451"/>
</dbReference>
<dbReference type="RefSeq" id="WP_092607566.1">
    <property type="nucleotide sequence ID" value="NZ_FMYF01000003.1"/>
</dbReference>
<sequence length="215" mass="24340">MTGFQGFDPAAIDFYRGLEADNSRQYWQAHRSTYEEGIRRPLELLLAELTDEFGDAKVFRPNRDVRFSNDKSPYKSHQGAYVATAPACGWYLEVSADGMMTGGGFYHASPEGLANLRERIDEQGDELAAIVAGLVEDGWTLGGETLRTAPRGWSVDHPRIELLRHKSLSLSRPVEDAVMCSPTLVERVRDDWEQLRELLEWLRPALEGTGEERRR</sequence>
<protein>
    <submittedName>
        <fullName evidence="1">TIGR02453 family protein</fullName>
    </submittedName>
</protein>
<dbReference type="PIRSF" id="PIRSF028451">
    <property type="entry name" value="UCP028451"/>
    <property type="match status" value="1"/>
</dbReference>
<organism evidence="1 2">
    <name type="scientific">Raineyella antarctica</name>
    <dbReference type="NCBI Taxonomy" id="1577474"/>
    <lineage>
        <taxon>Bacteria</taxon>
        <taxon>Bacillati</taxon>
        <taxon>Actinomycetota</taxon>
        <taxon>Actinomycetes</taxon>
        <taxon>Propionibacteriales</taxon>
        <taxon>Propionibacteriaceae</taxon>
        <taxon>Raineyella</taxon>
    </lineage>
</organism>
<dbReference type="NCBIfam" id="TIGR02453">
    <property type="entry name" value="TIGR02453 family protein"/>
    <property type="match status" value="1"/>
</dbReference>
<reference evidence="1 2" key="1">
    <citation type="submission" date="2016-06" db="EMBL/GenBank/DDBJ databases">
        <authorList>
            <person name="Olsen C.W."/>
            <person name="Carey S."/>
            <person name="Hinshaw L."/>
            <person name="Karasin A.I."/>
        </authorList>
    </citation>
    <scope>NUCLEOTIDE SEQUENCE [LARGE SCALE GENOMIC DNA]</scope>
    <source>
        <strain evidence="1 2">LZ-22</strain>
    </source>
</reference>
<dbReference type="InterPro" id="IPR012808">
    <property type="entry name" value="CHP02453"/>
</dbReference>
<dbReference type="AlphaFoldDB" id="A0A1G6GGJ5"/>
<dbReference type="EMBL" id="FMYF01000003">
    <property type="protein sequence ID" value="SDB80865.1"/>
    <property type="molecule type" value="Genomic_DNA"/>
</dbReference>
<evidence type="ECO:0000313" key="2">
    <source>
        <dbReference type="Proteomes" id="UP000199086"/>
    </source>
</evidence>
<proteinExistence type="predicted"/>
<dbReference type="Proteomes" id="UP000199086">
    <property type="component" value="Unassembled WGS sequence"/>
</dbReference>
<name>A0A1G6GGJ5_9ACTN</name>
<dbReference type="PANTHER" id="PTHR36452:SF1">
    <property type="entry name" value="DUF2461 DOMAIN-CONTAINING PROTEIN"/>
    <property type="match status" value="1"/>
</dbReference>
<dbReference type="PANTHER" id="PTHR36452">
    <property type="entry name" value="CHROMOSOME 12, WHOLE GENOME SHOTGUN SEQUENCE"/>
    <property type="match status" value="1"/>
</dbReference>
<gene>
    <name evidence="1" type="ORF">GA0111570_103151</name>
</gene>